<evidence type="ECO:0000313" key="1">
    <source>
        <dbReference type="EMBL" id="CAA6817050.1"/>
    </source>
</evidence>
<protein>
    <submittedName>
        <fullName evidence="1">Uncharacterized protein</fullName>
    </submittedName>
</protein>
<proteinExistence type="predicted"/>
<reference evidence="1" key="1">
    <citation type="submission" date="2020-01" db="EMBL/GenBank/DDBJ databases">
        <authorList>
            <person name="Meier V. D."/>
            <person name="Meier V D."/>
        </authorList>
    </citation>
    <scope>NUCLEOTIDE SEQUENCE</scope>
    <source>
        <strain evidence="1">HLG_WM_MAG_05</strain>
    </source>
</reference>
<gene>
    <name evidence="1" type="ORF">HELGO_WM4736</name>
</gene>
<name>A0A6S6TKJ6_9BACT</name>
<organism evidence="1">
    <name type="scientific">uncultured Sulfurovum sp</name>
    <dbReference type="NCBI Taxonomy" id="269237"/>
    <lineage>
        <taxon>Bacteria</taxon>
        <taxon>Pseudomonadati</taxon>
        <taxon>Campylobacterota</taxon>
        <taxon>Epsilonproteobacteria</taxon>
        <taxon>Campylobacterales</taxon>
        <taxon>Sulfurovaceae</taxon>
        <taxon>Sulfurovum</taxon>
        <taxon>environmental samples</taxon>
    </lineage>
</organism>
<dbReference type="EMBL" id="CACVAU010000050">
    <property type="protein sequence ID" value="CAA6817050.1"/>
    <property type="molecule type" value="Genomic_DNA"/>
</dbReference>
<sequence>MLHVKNQKISSYLQNAQSVGIGDRIIESLTDTIEATSPNMLKYSLLKTRGNR</sequence>
<dbReference type="AlphaFoldDB" id="A0A6S6TKJ6"/>
<accession>A0A6S6TKJ6</accession>